<dbReference type="PRINTS" id="PR00455">
    <property type="entry name" value="HTHTETR"/>
</dbReference>
<evidence type="ECO:0000259" key="5">
    <source>
        <dbReference type="PROSITE" id="PS50977"/>
    </source>
</evidence>
<evidence type="ECO:0000256" key="1">
    <source>
        <dbReference type="ARBA" id="ARBA00023015"/>
    </source>
</evidence>
<evidence type="ECO:0000256" key="2">
    <source>
        <dbReference type="ARBA" id="ARBA00023125"/>
    </source>
</evidence>
<dbReference type="PANTHER" id="PTHR47506:SF1">
    <property type="entry name" value="HTH-TYPE TRANSCRIPTIONAL REGULATOR YJDC"/>
    <property type="match status" value="1"/>
</dbReference>
<dbReference type="SUPFAM" id="SSF46689">
    <property type="entry name" value="Homeodomain-like"/>
    <property type="match status" value="1"/>
</dbReference>
<feature type="domain" description="HTH tetR-type" evidence="5">
    <location>
        <begin position="6"/>
        <end position="66"/>
    </location>
</feature>
<dbReference type="PROSITE" id="PS50977">
    <property type="entry name" value="HTH_TETR_2"/>
    <property type="match status" value="1"/>
</dbReference>
<dbReference type="InterPro" id="IPR036271">
    <property type="entry name" value="Tet_transcr_reg_TetR-rel_C_sf"/>
</dbReference>
<dbReference type="PANTHER" id="PTHR47506">
    <property type="entry name" value="TRANSCRIPTIONAL REGULATORY PROTEIN"/>
    <property type="match status" value="1"/>
</dbReference>
<dbReference type="RefSeq" id="WP_095535660.1">
    <property type="nucleotide sequence ID" value="NZ_NSGO01000005.1"/>
</dbReference>
<feature type="DNA-binding region" description="H-T-H motif" evidence="4">
    <location>
        <begin position="29"/>
        <end position="48"/>
    </location>
</feature>
<dbReference type="Pfam" id="PF00440">
    <property type="entry name" value="TetR_N"/>
    <property type="match status" value="1"/>
</dbReference>
<keyword evidence="3" id="KW-0804">Transcription</keyword>
<dbReference type="SUPFAM" id="SSF48498">
    <property type="entry name" value="Tetracyclin repressor-like, C-terminal domain"/>
    <property type="match status" value="1"/>
</dbReference>
<proteinExistence type="predicted"/>
<keyword evidence="1" id="KW-0805">Transcription regulation</keyword>
<sequence length="200" mass="21520">MARPRAFYETAVLDAAAAEFRVHGFADTSTEQLCEAAGVRRSSLYNTFESKDGLYLRALERYVETTGLAQEVVLLDEGLDGMARLVALMDLLLDEEREAATHGHAAGCMVVGARMTPDLGTKSERVKSLLDRALEQQLALIEQAVRAGQLDGSIRKRLPASDAARTVAALVSGMRVLAQAGSTPDELCQVVMLGLDALRA</sequence>
<evidence type="ECO:0000313" key="6">
    <source>
        <dbReference type="EMBL" id="PAT06168.1"/>
    </source>
</evidence>
<dbReference type="InterPro" id="IPR009057">
    <property type="entry name" value="Homeodomain-like_sf"/>
</dbReference>
<dbReference type="Gene3D" id="1.10.10.60">
    <property type="entry name" value="Homeodomain-like"/>
    <property type="match status" value="1"/>
</dbReference>
<reference evidence="6 7" key="1">
    <citation type="submission" date="2017-08" db="EMBL/GenBank/DDBJ databases">
        <title>Whole genome sequences of 6 clinical strains closest to Corynebacterium imitans.</title>
        <authorList>
            <person name="Bernier A.-M."/>
            <person name="Burdz T."/>
            <person name="Bernard K."/>
        </authorList>
    </citation>
    <scope>NUCLEOTIDE SEQUENCE [LARGE SCALE GENOMIC DNA]</scope>
    <source>
        <strain evidence="6 7">NML93-0607</strain>
    </source>
</reference>
<evidence type="ECO:0000256" key="3">
    <source>
        <dbReference type="ARBA" id="ARBA00023163"/>
    </source>
</evidence>
<dbReference type="EMBL" id="NSGO01000005">
    <property type="protein sequence ID" value="PAT06168.1"/>
    <property type="molecule type" value="Genomic_DNA"/>
</dbReference>
<protein>
    <submittedName>
        <fullName evidence="6">TetR family transcriptional regulator</fullName>
    </submittedName>
</protein>
<dbReference type="InterPro" id="IPR011075">
    <property type="entry name" value="TetR_C"/>
</dbReference>
<evidence type="ECO:0000256" key="4">
    <source>
        <dbReference type="PROSITE-ProRule" id="PRU00335"/>
    </source>
</evidence>
<evidence type="ECO:0000313" key="7">
    <source>
        <dbReference type="Proteomes" id="UP000218281"/>
    </source>
</evidence>
<dbReference type="Gene3D" id="1.10.357.10">
    <property type="entry name" value="Tetracycline Repressor, domain 2"/>
    <property type="match status" value="1"/>
</dbReference>
<name>A0ABX4HA19_9CORY</name>
<dbReference type="InterPro" id="IPR001647">
    <property type="entry name" value="HTH_TetR"/>
</dbReference>
<organism evidence="6 7">
    <name type="scientific">Corynebacterium hadale</name>
    <dbReference type="NCBI Taxonomy" id="2026255"/>
    <lineage>
        <taxon>Bacteria</taxon>
        <taxon>Bacillati</taxon>
        <taxon>Actinomycetota</taxon>
        <taxon>Actinomycetes</taxon>
        <taxon>Mycobacteriales</taxon>
        <taxon>Corynebacteriaceae</taxon>
        <taxon>Corynebacterium</taxon>
    </lineage>
</organism>
<gene>
    <name evidence="6" type="ORF">CKJ81_05740</name>
</gene>
<keyword evidence="7" id="KW-1185">Reference proteome</keyword>
<accession>A0ABX4HA19</accession>
<keyword evidence="2 4" id="KW-0238">DNA-binding</keyword>
<dbReference type="Proteomes" id="UP000218281">
    <property type="component" value="Unassembled WGS sequence"/>
</dbReference>
<dbReference type="Pfam" id="PF16925">
    <property type="entry name" value="TetR_C_13"/>
    <property type="match status" value="1"/>
</dbReference>
<comment type="caution">
    <text evidence="6">The sequence shown here is derived from an EMBL/GenBank/DDBJ whole genome shotgun (WGS) entry which is preliminary data.</text>
</comment>